<dbReference type="InterPro" id="IPR001753">
    <property type="entry name" value="Enoyl-CoA_hydra/iso"/>
</dbReference>
<dbReference type="Proteomes" id="UP000270471">
    <property type="component" value="Unassembled WGS sequence"/>
</dbReference>
<dbReference type="SUPFAM" id="SSF52096">
    <property type="entry name" value="ClpP/crotonase"/>
    <property type="match status" value="1"/>
</dbReference>
<comment type="similarity">
    <text evidence="1 2">Belongs to the enoyl-CoA hydratase/isomerase family.</text>
</comment>
<dbReference type="GO" id="GO:0003824">
    <property type="term" value="F:catalytic activity"/>
    <property type="evidence" value="ECO:0007669"/>
    <property type="project" value="InterPro"/>
</dbReference>
<name>A0A3M0HUI8_9ACTN</name>
<dbReference type="AlphaFoldDB" id="A0A3M0HUI8"/>
<proteinExistence type="inferred from homology"/>
<gene>
    <name evidence="3" type="ORF">CTZ28_36640</name>
</gene>
<comment type="caution">
    <text evidence="3">The sequence shown here is derived from an EMBL/GenBank/DDBJ whole genome shotgun (WGS) entry which is preliminary data.</text>
</comment>
<evidence type="ECO:0000256" key="1">
    <source>
        <dbReference type="ARBA" id="ARBA00005254"/>
    </source>
</evidence>
<dbReference type="OrthoDB" id="4608673at2"/>
<dbReference type="PANTHER" id="PTHR11941">
    <property type="entry name" value="ENOYL-COA HYDRATASE-RELATED"/>
    <property type="match status" value="1"/>
</dbReference>
<keyword evidence="4" id="KW-1185">Reference proteome</keyword>
<dbReference type="EMBL" id="PENI01000034">
    <property type="protein sequence ID" value="RMB81111.1"/>
    <property type="molecule type" value="Genomic_DNA"/>
</dbReference>
<organism evidence="3 4">
    <name type="scientific">Streptomyces shenzhenensis</name>
    <dbReference type="NCBI Taxonomy" id="943815"/>
    <lineage>
        <taxon>Bacteria</taxon>
        <taxon>Bacillati</taxon>
        <taxon>Actinomycetota</taxon>
        <taxon>Actinomycetes</taxon>
        <taxon>Kitasatosporales</taxon>
        <taxon>Streptomycetaceae</taxon>
        <taxon>Streptomyces</taxon>
    </lineage>
</organism>
<dbReference type="PROSITE" id="PS00166">
    <property type="entry name" value="ENOYL_COA_HYDRATASE"/>
    <property type="match status" value="1"/>
</dbReference>
<dbReference type="GO" id="GO:0006635">
    <property type="term" value="P:fatty acid beta-oxidation"/>
    <property type="evidence" value="ECO:0007669"/>
    <property type="project" value="TreeGrafter"/>
</dbReference>
<evidence type="ECO:0000313" key="3">
    <source>
        <dbReference type="EMBL" id="RMB81111.1"/>
    </source>
</evidence>
<dbReference type="PANTHER" id="PTHR11941:SF54">
    <property type="entry name" value="ENOYL-COA HYDRATASE, MITOCHONDRIAL"/>
    <property type="match status" value="1"/>
</dbReference>
<evidence type="ECO:0000313" key="4">
    <source>
        <dbReference type="Proteomes" id="UP000270471"/>
    </source>
</evidence>
<sequence>MNVRTEVTEHGVAHVLLCRTRKRNALDRATIEQLRDAVAGLATRSDVRVVVVRGQDGVFCAGADIGDWAAPSPQEAAVLSQLGQDTFDALADLPVPTVAVIEGCALGGGLELALACDLRISTSDAVLGLPELGLGNLPSWGGTARLVDVAGLGVTRHLLLSGELVDGARAAALLVVTSAHPQDGLDAAVEATVSRLLAAEPHALALSKRVLRELRSESSLEAALAAYTAGLESSRARKQAFLESRRTSRAARAAASTAEAS</sequence>
<dbReference type="InterPro" id="IPR029045">
    <property type="entry name" value="ClpP/crotonase-like_dom_sf"/>
</dbReference>
<protein>
    <submittedName>
        <fullName evidence="3">Enoyl-CoA hydratase</fullName>
    </submittedName>
</protein>
<dbReference type="InterPro" id="IPR018376">
    <property type="entry name" value="Enoyl-CoA_hyd/isom_CS"/>
</dbReference>
<dbReference type="Gene3D" id="3.90.226.10">
    <property type="entry name" value="2-enoyl-CoA Hydratase, Chain A, domain 1"/>
    <property type="match status" value="1"/>
</dbReference>
<accession>A0A3M0HUI8</accession>
<evidence type="ECO:0000256" key="2">
    <source>
        <dbReference type="RuleBase" id="RU003707"/>
    </source>
</evidence>
<reference evidence="3 4" key="1">
    <citation type="submission" date="2017-11" db="EMBL/GenBank/DDBJ databases">
        <title>Draft genome of actinobacteria isolated from guarana (Paullinia cupana (Mart.) Ducke.</title>
        <authorList>
            <person name="Siqueira K.A."/>
            <person name="Liotti R.G."/>
            <person name="Mendes T.A.O."/>
            <person name="Soares M.A."/>
        </authorList>
    </citation>
    <scope>NUCLEOTIDE SEQUENCE [LARGE SCALE GENOMIC DNA]</scope>
    <source>
        <strain evidence="3 4">193</strain>
    </source>
</reference>
<dbReference type="Pfam" id="PF00378">
    <property type="entry name" value="ECH_1"/>
    <property type="match status" value="1"/>
</dbReference>
<dbReference type="RefSeq" id="WP_121894101.1">
    <property type="nucleotide sequence ID" value="NZ_PENI01000034.1"/>
</dbReference>
<dbReference type="CDD" id="cd06558">
    <property type="entry name" value="crotonase-like"/>
    <property type="match status" value="1"/>
</dbReference>